<dbReference type="EMBL" id="JASBWS010000068">
    <property type="protein sequence ID" value="KAJ9101649.1"/>
    <property type="molecule type" value="Genomic_DNA"/>
</dbReference>
<sequence>MQQSLLLVVLLAIFAQVYIVDHWNPDTLSGMATRQGMLNVRKAELAAEPVEREDPSTLKGKFMVTENRFMKSLKEAVLLRMGRPSRWPSTRELDQDELYTIPGLSIPSEGEGAVARPAQRFLSEVKNGDDDLRRLRDEVLQLVRASAEAEGRVWTIMYDVSGVQGEDVEKYLKEDLLHLLKDLRVTESPSYAHENGSPVLAIWGMGMANDNHSPASLVRLLEWIQAIAPNGLHVFAGSPSHWRTRDGDCDPDPNFSEVWRRVQNISPWYVGRFSDVEGANVFRQRMSEDIDFLQKEDAAYGIHRDYTPVVFPGFSWHNLHGGPSNEIPRQGGTFLYHQLYNALGENVSTVYGAMMDEMDESKSVETEDIAKATALMPAEVDRRKLPQEIPFLALDADGISLPDTWYLRICALAGLALAKHSSLPPRFPLEELQSYSYSGSSASFQGSTVSSSSEPVPERLPPPLPLHRPPPAQFFQAPPALPARHAPVLPPRNVPVARTEERRLPPPLVNGNRPPTQEPPVRRPIPEMSFYDDSPQTRANMEPKPHQATAILNRYIATPENRAQASNLYGKVNDATQQALTRERKDRLAKSVETVGAQGYKLFNNIRKGAKE</sequence>
<proteinExistence type="predicted"/>
<reference evidence="1" key="1">
    <citation type="submission" date="2023-04" db="EMBL/GenBank/DDBJ databases">
        <title>Draft Genome sequencing of Naganishia species isolated from polar environments using Oxford Nanopore Technology.</title>
        <authorList>
            <person name="Leo P."/>
            <person name="Venkateswaran K."/>
        </authorList>
    </citation>
    <scope>NUCLEOTIDE SEQUENCE</scope>
    <source>
        <strain evidence="1">MNA-CCFEE 5262</strain>
    </source>
</reference>
<evidence type="ECO:0000313" key="1">
    <source>
        <dbReference type="EMBL" id="KAJ9101649.1"/>
    </source>
</evidence>
<keyword evidence="2" id="KW-1185">Reference proteome</keyword>
<gene>
    <name evidence="1" type="ORF">QFC20_005181</name>
</gene>
<evidence type="ECO:0000313" key="2">
    <source>
        <dbReference type="Proteomes" id="UP001230649"/>
    </source>
</evidence>
<comment type="caution">
    <text evidence="1">The sequence shown here is derived from an EMBL/GenBank/DDBJ whole genome shotgun (WGS) entry which is preliminary data.</text>
</comment>
<name>A0ACC2VQE3_9TREE</name>
<dbReference type="Proteomes" id="UP001230649">
    <property type="component" value="Unassembled WGS sequence"/>
</dbReference>
<protein>
    <submittedName>
        <fullName evidence="1">Uncharacterized protein</fullName>
    </submittedName>
</protein>
<organism evidence="1 2">
    <name type="scientific">Naganishia adeliensis</name>
    <dbReference type="NCBI Taxonomy" id="92952"/>
    <lineage>
        <taxon>Eukaryota</taxon>
        <taxon>Fungi</taxon>
        <taxon>Dikarya</taxon>
        <taxon>Basidiomycota</taxon>
        <taxon>Agaricomycotina</taxon>
        <taxon>Tremellomycetes</taxon>
        <taxon>Filobasidiales</taxon>
        <taxon>Filobasidiaceae</taxon>
        <taxon>Naganishia</taxon>
    </lineage>
</organism>
<accession>A0ACC2VQE3</accession>